<dbReference type="InterPro" id="IPR050796">
    <property type="entry name" value="SCF_F-box_component"/>
</dbReference>
<feature type="domain" description="F-box" evidence="1">
    <location>
        <begin position="1"/>
        <end position="46"/>
    </location>
</feature>
<comment type="caution">
    <text evidence="2">The sequence shown here is derived from an EMBL/GenBank/DDBJ whole genome shotgun (WGS) entry which is preliminary data.</text>
</comment>
<dbReference type="AlphaFoldDB" id="A0A445JWW7"/>
<dbReference type="CDD" id="cd22157">
    <property type="entry name" value="F-box_AtFBW1-like"/>
    <property type="match status" value="1"/>
</dbReference>
<dbReference type="NCBIfam" id="TIGR01640">
    <property type="entry name" value="F_box_assoc_1"/>
    <property type="match status" value="1"/>
</dbReference>
<name>A0A445JWW7_GLYSO</name>
<dbReference type="InterPro" id="IPR017451">
    <property type="entry name" value="F-box-assoc_interact_dom"/>
</dbReference>
<dbReference type="PROSITE" id="PS50181">
    <property type="entry name" value="FBOX"/>
    <property type="match status" value="1"/>
</dbReference>
<dbReference type="Gramene" id="XM_028386354.1">
    <property type="protein sequence ID" value="XP_028242155.1"/>
    <property type="gene ID" value="LOC114420463"/>
</dbReference>
<dbReference type="PANTHER" id="PTHR31672:SF13">
    <property type="entry name" value="F-BOX PROTEIN CPR30-LIKE"/>
    <property type="match status" value="1"/>
</dbReference>
<gene>
    <name evidence="2" type="ORF">D0Y65_017886</name>
</gene>
<proteinExistence type="predicted"/>
<evidence type="ECO:0000259" key="1">
    <source>
        <dbReference type="PROSITE" id="PS50181"/>
    </source>
</evidence>
<dbReference type="SUPFAM" id="SSF81383">
    <property type="entry name" value="F-box domain"/>
    <property type="match status" value="1"/>
</dbReference>
<dbReference type="SMART" id="SM00256">
    <property type="entry name" value="FBOX"/>
    <property type="match status" value="1"/>
</dbReference>
<dbReference type="InterPro" id="IPR006527">
    <property type="entry name" value="F-box-assoc_dom_typ1"/>
</dbReference>
<dbReference type="Proteomes" id="UP000289340">
    <property type="component" value="Chromosome 7"/>
</dbReference>
<dbReference type="Pfam" id="PF00646">
    <property type="entry name" value="F-box"/>
    <property type="match status" value="1"/>
</dbReference>
<evidence type="ECO:0000313" key="2">
    <source>
        <dbReference type="EMBL" id="RZC02994.1"/>
    </source>
</evidence>
<accession>A0A445JWW7</accession>
<evidence type="ECO:0000313" key="3">
    <source>
        <dbReference type="Proteomes" id="UP000289340"/>
    </source>
</evidence>
<dbReference type="InterPro" id="IPR001810">
    <property type="entry name" value="F-box_dom"/>
</dbReference>
<organism evidence="2 3">
    <name type="scientific">Glycine soja</name>
    <name type="common">Wild soybean</name>
    <dbReference type="NCBI Taxonomy" id="3848"/>
    <lineage>
        <taxon>Eukaryota</taxon>
        <taxon>Viridiplantae</taxon>
        <taxon>Streptophyta</taxon>
        <taxon>Embryophyta</taxon>
        <taxon>Tracheophyta</taxon>
        <taxon>Spermatophyta</taxon>
        <taxon>Magnoliopsida</taxon>
        <taxon>eudicotyledons</taxon>
        <taxon>Gunneridae</taxon>
        <taxon>Pentapetalae</taxon>
        <taxon>rosids</taxon>
        <taxon>fabids</taxon>
        <taxon>Fabales</taxon>
        <taxon>Fabaceae</taxon>
        <taxon>Papilionoideae</taxon>
        <taxon>50 kb inversion clade</taxon>
        <taxon>NPAAA clade</taxon>
        <taxon>indigoferoid/millettioid clade</taxon>
        <taxon>Phaseoleae</taxon>
        <taxon>Glycine</taxon>
        <taxon>Glycine subgen. Soja</taxon>
    </lineage>
</organism>
<dbReference type="Gene3D" id="1.20.1280.50">
    <property type="match status" value="1"/>
</dbReference>
<keyword evidence="3" id="KW-1185">Reference proteome</keyword>
<dbReference type="Pfam" id="PF07734">
    <property type="entry name" value="FBA_1"/>
    <property type="match status" value="1"/>
</dbReference>
<protein>
    <submittedName>
        <fullName evidence="2">F-box/kelch-repeat protein</fullName>
    </submittedName>
</protein>
<dbReference type="InterPro" id="IPR036047">
    <property type="entry name" value="F-box-like_dom_sf"/>
</dbReference>
<dbReference type="PANTHER" id="PTHR31672">
    <property type="entry name" value="BNACNNG10540D PROTEIN"/>
    <property type="match status" value="1"/>
</dbReference>
<sequence length="385" mass="44590">MKNHSLPLELIEEILLRLPVRSILRFKCVCKSWFSLISEPQFAVSHYDLAATPTHRLLLRSDYYFYAQSIDTDTPLNMHPTTVNLLLPPPSPPRDPGPSNFNHYYDSRFQPEILGSCRGFLLLYYITRREIILWNPSIGLHKRITDVAYRNITNEFLFGFGYDPSTDDYLLILVSTFFITPPEVGLHVFSFKTCSWKEYYPSLSYDDCGNKCRAGSLLNGALHWLVFSRDKKRHVIIAIDLIQMILFEIPLLDSLISEKYLIDCLRVIGGCLGVCCWVQEREVTEIWVMKEYKVQSSWTKSFVIPNYDEYIHFSPICITKDGGIFGSNNGGKFLKLNKEGEWLEELLYGHYEWSYCHNLQSALYRESLLLIPGVIGETSEDDDQK</sequence>
<reference evidence="2 3" key="1">
    <citation type="submission" date="2018-09" db="EMBL/GenBank/DDBJ databases">
        <title>A high-quality reference genome of wild soybean provides a powerful tool to mine soybean genomes.</title>
        <authorList>
            <person name="Xie M."/>
            <person name="Chung C.Y.L."/>
            <person name="Li M.-W."/>
            <person name="Wong F.-L."/>
            <person name="Chan T.-F."/>
            <person name="Lam H.-M."/>
        </authorList>
    </citation>
    <scope>NUCLEOTIDE SEQUENCE [LARGE SCALE GENOMIC DNA]</scope>
    <source>
        <strain evidence="3">cv. W05</strain>
        <tissue evidence="2">Hypocotyl of etiolated seedlings</tissue>
    </source>
</reference>
<dbReference type="EMBL" id="QZWG01000007">
    <property type="protein sequence ID" value="RZC02994.1"/>
    <property type="molecule type" value="Genomic_DNA"/>
</dbReference>